<evidence type="ECO:0000256" key="7">
    <source>
        <dbReference type="SAM" id="MobiDB-lite"/>
    </source>
</evidence>
<dbReference type="GO" id="GO:0005762">
    <property type="term" value="C:mitochondrial large ribosomal subunit"/>
    <property type="evidence" value="ECO:0007669"/>
    <property type="project" value="TreeGrafter"/>
</dbReference>
<evidence type="ECO:0000256" key="2">
    <source>
        <dbReference type="ARBA" id="ARBA00005677"/>
    </source>
</evidence>
<evidence type="ECO:0000313" key="8">
    <source>
        <dbReference type="EMBL" id="WWC88011.1"/>
    </source>
</evidence>
<dbReference type="GO" id="GO:0003735">
    <property type="term" value="F:structural constituent of ribosome"/>
    <property type="evidence" value="ECO:0007669"/>
    <property type="project" value="InterPro"/>
</dbReference>
<name>A0AAX4JS94_9TREE</name>
<evidence type="ECO:0000313" key="9">
    <source>
        <dbReference type="Proteomes" id="UP001355207"/>
    </source>
</evidence>
<dbReference type="EMBL" id="CP144100">
    <property type="protein sequence ID" value="WWC88011.1"/>
    <property type="molecule type" value="Genomic_DNA"/>
</dbReference>
<dbReference type="Proteomes" id="UP001355207">
    <property type="component" value="Chromosome 3"/>
</dbReference>
<reference evidence="8 9" key="1">
    <citation type="submission" date="2024-01" db="EMBL/GenBank/DDBJ databases">
        <title>Comparative genomics of Cryptococcus and Kwoniella reveals pathogenesis evolution and contrasting modes of karyotype evolution via chromosome fusion or intercentromeric recombination.</title>
        <authorList>
            <person name="Coelho M.A."/>
            <person name="David-Palma M."/>
            <person name="Shea T."/>
            <person name="Bowers K."/>
            <person name="McGinley-Smith S."/>
            <person name="Mohammad A.W."/>
            <person name="Gnirke A."/>
            <person name="Yurkov A.M."/>
            <person name="Nowrousian M."/>
            <person name="Sun S."/>
            <person name="Cuomo C.A."/>
            <person name="Heitman J."/>
        </authorList>
    </citation>
    <scope>NUCLEOTIDE SEQUENCE [LARGE SCALE GENOMIC DNA]</scope>
    <source>
        <strain evidence="8 9">CBS 6074</strain>
    </source>
</reference>
<comment type="subcellular location">
    <subcellularLocation>
        <location evidence="1">Mitochondrion</location>
    </subcellularLocation>
</comment>
<dbReference type="Pfam" id="PF05046">
    <property type="entry name" value="Img2"/>
    <property type="match status" value="1"/>
</dbReference>
<dbReference type="PANTHER" id="PTHR13477:SF0">
    <property type="entry name" value="LARGE RIBOSOMAL SUBUNIT PROTEIN ML49"/>
    <property type="match status" value="1"/>
</dbReference>
<evidence type="ECO:0000256" key="6">
    <source>
        <dbReference type="ARBA" id="ARBA00035191"/>
    </source>
</evidence>
<dbReference type="InterPro" id="IPR007740">
    <property type="entry name" value="Ribosomal_mL49"/>
</dbReference>
<keyword evidence="9" id="KW-1185">Reference proteome</keyword>
<keyword evidence="4" id="KW-0496">Mitochondrion</keyword>
<sequence length="158" mass="17098">MRSTISALARIATRGKRPPPPLPPTTLSSINASPSSSSTSSASFPSSSSSLASSSSTNINSEQSEAAKENWFHVNRSEGGKLPVYLKIRNGGSITTIIRKVDGDVRTLQNQLTAYLAELHIDPFTHSPKVTVRPTNNHLQIKGHWVEEVKGYLEGRGF</sequence>
<dbReference type="Gene3D" id="3.30.780.10">
    <property type="entry name" value="SUI1-like domain"/>
    <property type="match status" value="1"/>
</dbReference>
<dbReference type="AlphaFoldDB" id="A0AAX4JS94"/>
<dbReference type="RefSeq" id="XP_066074774.1">
    <property type="nucleotide sequence ID" value="XM_066218677.1"/>
</dbReference>
<protein>
    <recommendedName>
        <fullName evidence="6">Large ribosomal subunit protein mL49</fullName>
    </recommendedName>
</protein>
<dbReference type="GO" id="GO:0006412">
    <property type="term" value="P:translation"/>
    <property type="evidence" value="ECO:0007669"/>
    <property type="project" value="InterPro"/>
</dbReference>
<keyword evidence="3" id="KW-0689">Ribosomal protein</keyword>
<evidence type="ECO:0000256" key="4">
    <source>
        <dbReference type="ARBA" id="ARBA00023128"/>
    </source>
</evidence>
<organism evidence="8 9">
    <name type="scientific">Kwoniella dendrophila CBS 6074</name>
    <dbReference type="NCBI Taxonomy" id="1295534"/>
    <lineage>
        <taxon>Eukaryota</taxon>
        <taxon>Fungi</taxon>
        <taxon>Dikarya</taxon>
        <taxon>Basidiomycota</taxon>
        <taxon>Agaricomycotina</taxon>
        <taxon>Tremellomycetes</taxon>
        <taxon>Tremellales</taxon>
        <taxon>Cryptococcaceae</taxon>
        <taxon>Kwoniella</taxon>
    </lineage>
</organism>
<keyword evidence="5" id="KW-0687">Ribonucleoprotein</keyword>
<evidence type="ECO:0000256" key="3">
    <source>
        <dbReference type="ARBA" id="ARBA00022980"/>
    </source>
</evidence>
<feature type="region of interest" description="Disordered" evidence="7">
    <location>
        <begin position="1"/>
        <end position="72"/>
    </location>
</feature>
<comment type="similarity">
    <text evidence="2">Belongs to the mitochondrion-specific ribosomal protein mL49 family.</text>
</comment>
<evidence type="ECO:0000256" key="1">
    <source>
        <dbReference type="ARBA" id="ARBA00004173"/>
    </source>
</evidence>
<proteinExistence type="inferred from homology"/>
<feature type="compositionally biased region" description="Low complexity" evidence="7">
    <location>
        <begin position="25"/>
        <end position="61"/>
    </location>
</feature>
<dbReference type="PANTHER" id="PTHR13477">
    <property type="entry name" value="MITOCHONDRIAL 39S RIBOSOMAL PROTEIN L49"/>
    <property type="match status" value="1"/>
</dbReference>
<evidence type="ECO:0000256" key="5">
    <source>
        <dbReference type="ARBA" id="ARBA00023274"/>
    </source>
</evidence>
<gene>
    <name evidence="8" type="ORF">L201_002913</name>
</gene>
<accession>A0AAX4JS94</accession>
<dbReference type="GeneID" id="91093584"/>